<reference evidence="1 2" key="1">
    <citation type="submission" date="2017-01" db="EMBL/GenBank/DDBJ databases">
        <title>Genome Analysis of Deinococcus marmoris KOPRI26562.</title>
        <authorList>
            <person name="Kim J.H."/>
            <person name="Oh H.-M."/>
        </authorList>
    </citation>
    <scope>NUCLEOTIDE SEQUENCE [LARGE SCALE GENOMIC DNA]</scope>
    <source>
        <strain evidence="1 2">KOPRI26562</strain>
    </source>
</reference>
<evidence type="ECO:0000313" key="1">
    <source>
        <dbReference type="EMBL" id="OLV18182.1"/>
    </source>
</evidence>
<protein>
    <submittedName>
        <fullName evidence="1">Uncharacterized protein</fullName>
    </submittedName>
</protein>
<dbReference type="AlphaFoldDB" id="A0A1U7NZ42"/>
<keyword evidence="2" id="KW-1185">Reference proteome</keyword>
<organism evidence="1 2">
    <name type="scientific">Deinococcus marmoris</name>
    <dbReference type="NCBI Taxonomy" id="249408"/>
    <lineage>
        <taxon>Bacteria</taxon>
        <taxon>Thermotogati</taxon>
        <taxon>Deinococcota</taxon>
        <taxon>Deinococci</taxon>
        <taxon>Deinococcales</taxon>
        <taxon>Deinococcaceae</taxon>
        <taxon>Deinococcus</taxon>
    </lineage>
</organism>
<gene>
    <name evidence="1" type="ORF">BOO71_0006595</name>
</gene>
<dbReference type="Proteomes" id="UP000186607">
    <property type="component" value="Unassembled WGS sequence"/>
</dbReference>
<comment type="caution">
    <text evidence="1">The sequence shown here is derived from an EMBL/GenBank/DDBJ whole genome shotgun (WGS) entry which is preliminary data.</text>
</comment>
<evidence type="ECO:0000313" key="2">
    <source>
        <dbReference type="Proteomes" id="UP000186607"/>
    </source>
</evidence>
<dbReference type="EMBL" id="MSTI01000074">
    <property type="protein sequence ID" value="OLV18182.1"/>
    <property type="molecule type" value="Genomic_DNA"/>
</dbReference>
<name>A0A1U7NZ42_9DEIO</name>
<dbReference type="STRING" id="249408.BOO71_0006595"/>
<sequence length="101" mass="11195">MERRSTSPTELLVDFTLRGGESPVQAVVECAQATRRAYAKATFVSCAAFTPAAYKQLSGKLRLCDSARVQWFDDGETPYYRLYLPQENPRYPASCPALAPA</sequence>
<accession>A0A1U7NZ42</accession>
<proteinExistence type="predicted"/>